<dbReference type="InterPro" id="IPR043504">
    <property type="entry name" value="Peptidase_S1_PA_chymotrypsin"/>
</dbReference>
<dbReference type="CDD" id="cd00190">
    <property type="entry name" value="Tryp_SPc"/>
    <property type="match status" value="1"/>
</dbReference>
<evidence type="ECO:0000256" key="4">
    <source>
        <dbReference type="ARBA" id="ARBA00022825"/>
    </source>
</evidence>
<evidence type="ECO:0000256" key="3">
    <source>
        <dbReference type="ARBA" id="ARBA00022801"/>
    </source>
</evidence>
<dbReference type="InterPro" id="IPR001314">
    <property type="entry name" value="Peptidase_S1A"/>
</dbReference>
<dbReference type="InterPro" id="IPR033116">
    <property type="entry name" value="TRYPSIN_SER"/>
</dbReference>
<evidence type="ECO:0000256" key="2">
    <source>
        <dbReference type="ARBA" id="ARBA00022670"/>
    </source>
</evidence>
<evidence type="ECO:0000256" key="6">
    <source>
        <dbReference type="RuleBase" id="RU363034"/>
    </source>
</evidence>
<dbReference type="PROSITE" id="PS00135">
    <property type="entry name" value="TRYPSIN_SER"/>
    <property type="match status" value="1"/>
</dbReference>
<dbReference type="InterPro" id="IPR050430">
    <property type="entry name" value="Peptidase_S1"/>
</dbReference>
<dbReference type="GO" id="GO:0006508">
    <property type="term" value="P:proteolysis"/>
    <property type="evidence" value="ECO:0007669"/>
    <property type="project" value="UniProtKB-KW"/>
</dbReference>
<feature type="signal peptide" evidence="7">
    <location>
        <begin position="1"/>
        <end position="29"/>
    </location>
</feature>
<feature type="chain" id="PRO_5035944079" description="Peptidase S1 domain-containing protein" evidence="7">
    <location>
        <begin position="30"/>
        <end position="293"/>
    </location>
</feature>
<keyword evidence="7" id="KW-0732">Signal</keyword>
<dbReference type="PROSITE" id="PS00134">
    <property type="entry name" value="TRYPSIN_HIS"/>
    <property type="match status" value="1"/>
</dbReference>
<gene>
    <name evidence="9" type="ORF">CLODIP_2_CD12806</name>
</gene>
<dbReference type="Pfam" id="PF00089">
    <property type="entry name" value="Trypsin"/>
    <property type="match status" value="1"/>
</dbReference>
<dbReference type="PROSITE" id="PS50240">
    <property type="entry name" value="TRYPSIN_DOM"/>
    <property type="match status" value="1"/>
</dbReference>
<evidence type="ECO:0000259" key="8">
    <source>
        <dbReference type="PROSITE" id="PS50240"/>
    </source>
</evidence>
<sequence length="293" mass="30931">MHQVANQTLRMSAMKIVIALISLVVAAQAVDWHNIKPKHAFKNPIKAFPKTDRIIGGTNASPGLLPFQAGIFADAGWFCGGSLIKNNKVLTAAHCCDGSGSFEVHLGAQDIYDLNEANLQIVTSSNGQVHEQYNPSITGLDNDICIIHLDATVSGQGIAPVRLPSRSQVSETFVGYTATVSGWGLTSDEGTTIWPDLQYVSVNVITNAECDAYYGTITDIFLCTGTEGGTAGTCSGDSGGPLTIVEPDGLRTQVGTFSFVSGAGCESAGPNGYARLTKYLNWLETNAGVTIRP</sequence>
<dbReference type="SMART" id="SM00020">
    <property type="entry name" value="Tryp_SPc"/>
    <property type="match status" value="1"/>
</dbReference>
<name>A0A8S1CTD4_9INSE</name>
<comment type="caution">
    <text evidence="9">The sequence shown here is derived from an EMBL/GenBank/DDBJ whole genome shotgun (WGS) entry which is preliminary data.</text>
</comment>
<evidence type="ECO:0000313" key="9">
    <source>
        <dbReference type="EMBL" id="CAB3372510.1"/>
    </source>
</evidence>
<dbReference type="Gene3D" id="2.40.10.10">
    <property type="entry name" value="Trypsin-like serine proteases"/>
    <property type="match status" value="2"/>
</dbReference>
<dbReference type="PANTHER" id="PTHR24276">
    <property type="entry name" value="POLYSERASE-RELATED"/>
    <property type="match status" value="1"/>
</dbReference>
<dbReference type="EMBL" id="CADEPI010000073">
    <property type="protein sequence ID" value="CAB3372510.1"/>
    <property type="molecule type" value="Genomic_DNA"/>
</dbReference>
<dbReference type="InterPro" id="IPR009003">
    <property type="entry name" value="Peptidase_S1_PA"/>
</dbReference>
<organism evidence="9 10">
    <name type="scientific">Cloeon dipterum</name>
    <dbReference type="NCBI Taxonomy" id="197152"/>
    <lineage>
        <taxon>Eukaryota</taxon>
        <taxon>Metazoa</taxon>
        <taxon>Ecdysozoa</taxon>
        <taxon>Arthropoda</taxon>
        <taxon>Hexapoda</taxon>
        <taxon>Insecta</taxon>
        <taxon>Pterygota</taxon>
        <taxon>Palaeoptera</taxon>
        <taxon>Ephemeroptera</taxon>
        <taxon>Pisciforma</taxon>
        <taxon>Baetidae</taxon>
        <taxon>Cloeon</taxon>
    </lineage>
</organism>
<keyword evidence="10" id="KW-1185">Reference proteome</keyword>
<keyword evidence="3 6" id="KW-0378">Hydrolase</keyword>
<dbReference type="PRINTS" id="PR00722">
    <property type="entry name" value="CHYMOTRYPSIN"/>
</dbReference>
<evidence type="ECO:0000256" key="7">
    <source>
        <dbReference type="SAM" id="SignalP"/>
    </source>
</evidence>
<keyword evidence="5" id="KW-1015">Disulfide bond</keyword>
<proteinExistence type="inferred from homology"/>
<dbReference type="SUPFAM" id="SSF50494">
    <property type="entry name" value="Trypsin-like serine proteases"/>
    <property type="match status" value="1"/>
</dbReference>
<comment type="similarity">
    <text evidence="1">Belongs to the peptidase S1 family.</text>
</comment>
<feature type="domain" description="Peptidase S1" evidence="8">
    <location>
        <begin position="54"/>
        <end position="288"/>
    </location>
</feature>
<dbReference type="PANTHER" id="PTHR24276:SF98">
    <property type="entry name" value="FI18310P1-RELATED"/>
    <property type="match status" value="1"/>
</dbReference>
<reference evidence="9 10" key="1">
    <citation type="submission" date="2020-04" db="EMBL/GenBank/DDBJ databases">
        <authorList>
            <person name="Alioto T."/>
            <person name="Alioto T."/>
            <person name="Gomez Garrido J."/>
        </authorList>
    </citation>
    <scope>NUCLEOTIDE SEQUENCE [LARGE SCALE GENOMIC DNA]</scope>
</reference>
<evidence type="ECO:0000256" key="5">
    <source>
        <dbReference type="ARBA" id="ARBA00023157"/>
    </source>
</evidence>
<evidence type="ECO:0000313" key="10">
    <source>
        <dbReference type="Proteomes" id="UP000494165"/>
    </source>
</evidence>
<evidence type="ECO:0000256" key="1">
    <source>
        <dbReference type="ARBA" id="ARBA00007664"/>
    </source>
</evidence>
<accession>A0A8S1CTD4</accession>
<dbReference type="InterPro" id="IPR001254">
    <property type="entry name" value="Trypsin_dom"/>
</dbReference>
<protein>
    <recommendedName>
        <fullName evidence="8">Peptidase S1 domain-containing protein</fullName>
    </recommendedName>
</protein>
<dbReference type="InterPro" id="IPR018114">
    <property type="entry name" value="TRYPSIN_HIS"/>
</dbReference>
<dbReference type="Proteomes" id="UP000494165">
    <property type="component" value="Unassembled WGS sequence"/>
</dbReference>
<keyword evidence="4 6" id="KW-0720">Serine protease</keyword>
<dbReference type="OrthoDB" id="5565075at2759"/>
<dbReference type="AlphaFoldDB" id="A0A8S1CTD4"/>
<dbReference type="GO" id="GO:0004252">
    <property type="term" value="F:serine-type endopeptidase activity"/>
    <property type="evidence" value="ECO:0007669"/>
    <property type="project" value="InterPro"/>
</dbReference>
<keyword evidence="2 6" id="KW-0645">Protease</keyword>